<dbReference type="RefSeq" id="WP_310051265.1">
    <property type="nucleotide sequence ID" value="NZ_JAVDVW010000001.1"/>
</dbReference>
<sequence length="1055" mass="113980">MTLKTNKLRDAISFAIAVGAIAGTGSAFAQEAAPPQEKKDATTLDRIEVTGSRIKRTDIETSQPVFSLSRDEITAQGLTSVGDVIQNITANGSTLNSTFNNGGNGETRVSLRNLGSNRTLVLVNGRRWVGGTGLGGAVDLNTIPTAAVERIEVLKDGASTIYGSDAIAGVVNVILRQNFEGAEANAYFGQFDKGDGTRQAYDFTIGSASDRFTAMMGFGYVKEEPVMAGDRDISKEPVVGTGNAFGSGTSPDGRFGFGTSPCQRQNNSGQFLWTNFGADGKPITSGPNQFSTTPTFNPQTGAEAKAIVAVGNQKPNLQTPLCQPGTVTYDGAGTPFRSYVPGADAYNFAPENYLLTPQERRSVFANASVDITDDIRFKTTVTYNERLSEQLLAAMPVVLGTPVAGTRSGSVFISKDSYYNQIANGGFGEDITRINRRITETGGRSFRQNVNTFALDAGFEGTLNFGEKYFDWEAGYFRGQNKANNTTNGLFNVEALRQALGPSFKDTDGSIVCGTPDNPATTTIDERNVIAGCVPMNMIGGNGNITQDMLGFSTFVAHDEYSYTQQTYYANVSGEVFDMPAGALGFSFGLEHRTEDGFDSPDALINSGSTTGNSRTATKGGYSLDEAYLELAVPVLADMPFAKLLDFSIATRYSDYSNFGDTLNSKFGFRWKPIDDLMVRGNWTEGFRAPSISELFAGQADSFPTLSDPCNVANFQNQIPAGQNQCIAEGVPNGGYQQDSSQIRITVGGNPNLQPETAESTTFGVVYSPSFVEGLDISLDWWKIKLEDQITTVGGQNIIQQCLDSGGTGPTCALYSRGPSGEILTLLNTTTNIGGAKLEGYDMTVSYRLPETAWGTFSFVWDTTYLSSFEQDIDGDGRFGEDQQILPAIGQPFNFNEGGNQVGEFAQNSNSWRIRSNLATRWEMGDFGANWNIRYFSAQNETCQNFEDYGYAFLCSDADRFIGLPSDDNGNGVWDGETGGDSIVATPAAENHIGATTYHDVSAYWNAPWNAKITVGVNNVFDKDPPVALNAFANSFDPQYEVPGRFYYMRYAQKF</sequence>
<dbReference type="PANTHER" id="PTHR47234">
    <property type="match status" value="1"/>
</dbReference>
<evidence type="ECO:0000256" key="9">
    <source>
        <dbReference type="RuleBase" id="RU003357"/>
    </source>
</evidence>
<dbReference type="InterPro" id="IPR000531">
    <property type="entry name" value="Beta-barrel_TonB"/>
</dbReference>
<evidence type="ECO:0000259" key="12">
    <source>
        <dbReference type="Pfam" id="PF07715"/>
    </source>
</evidence>
<evidence type="ECO:0000256" key="1">
    <source>
        <dbReference type="ARBA" id="ARBA00004571"/>
    </source>
</evidence>
<dbReference type="Pfam" id="PF00593">
    <property type="entry name" value="TonB_dep_Rec_b-barrel"/>
    <property type="match status" value="1"/>
</dbReference>
<feature type="signal peptide" evidence="10">
    <location>
        <begin position="1"/>
        <end position="29"/>
    </location>
</feature>
<evidence type="ECO:0000259" key="11">
    <source>
        <dbReference type="Pfam" id="PF00593"/>
    </source>
</evidence>
<feature type="chain" id="PRO_5045056254" evidence="10">
    <location>
        <begin position="30"/>
        <end position="1055"/>
    </location>
</feature>
<evidence type="ECO:0000256" key="10">
    <source>
        <dbReference type="SAM" id="SignalP"/>
    </source>
</evidence>
<evidence type="ECO:0000313" key="14">
    <source>
        <dbReference type="Proteomes" id="UP001267878"/>
    </source>
</evidence>
<evidence type="ECO:0000256" key="6">
    <source>
        <dbReference type="ARBA" id="ARBA00023136"/>
    </source>
</evidence>
<keyword evidence="5 9" id="KW-0798">TonB box</keyword>
<keyword evidence="14" id="KW-1185">Reference proteome</keyword>
<evidence type="ECO:0000313" key="13">
    <source>
        <dbReference type="EMBL" id="MDR7097935.1"/>
    </source>
</evidence>
<keyword evidence="13" id="KW-0675">Receptor</keyword>
<keyword evidence="7 8" id="KW-0998">Cell outer membrane</keyword>
<dbReference type="EMBL" id="JAVDVW010000001">
    <property type="protein sequence ID" value="MDR7097935.1"/>
    <property type="molecule type" value="Genomic_DNA"/>
</dbReference>
<dbReference type="InterPro" id="IPR036942">
    <property type="entry name" value="Beta-barrel_TonB_sf"/>
</dbReference>
<gene>
    <name evidence="13" type="ORF">J2X04_000282</name>
</gene>
<comment type="caution">
    <text evidence="13">The sequence shown here is derived from an EMBL/GenBank/DDBJ whole genome shotgun (WGS) entry which is preliminary data.</text>
</comment>
<protein>
    <submittedName>
        <fullName evidence="13">Iron complex outermembrane receptor protein</fullName>
    </submittedName>
</protein>
<feature type="domain" description="TonB-dependent receptor-like beta-barrel" evidence="11">
    <location>
        <begin position="441"/>
        <end position="1020"/>
    </location>
</feature>
<keyword evidence="10" id="KW-0732">Signal</keyword>
<accession>A0ABU1VKR5</accession>
<dbReference type="PROSITE" id="PS52016">
    <property type="entry name" value="TONB_DEPENDENT_REC_3"/>
    <property type="match status" value="1"/>
</dbReference>
<dbReference type="Gene3D" id="2.40.170.20">
    <property type="entry name" value="TonB-dependent receptor, beta-barrel domain"/>
    <property type="match status" value="1"/>
</dbReference>
<dbReference type="Gene3D" id="2.170.130.10">
    <property type="entry name" value="TonB-dependent receptor, plug domain"/>
    <property type="match status" value="1"/>
</dbReference>
<comment type="subcellular location">
    <subcellularLocation>
        <location evidence="1 8">Cell outer membrane</location>
        <topology evidence="1 8">Multi-pass membrane protein</topology>
    </subcellularLocation>
</comment>
<evidence type="ECO:0000256" key="4">
    <source>
        <dbReference type="ARBA" id="ARBA00022692"/>
    </source>
</evidence>
<keyword evidence="6 8" id="KW-0472">Membrane</keyword>
<dbReference type="SUPFAM" id="SSF56935">
    <property type="entry name" value="Porins"/>
    <property type="match status" value="1"/>
</dbReference>
<evidence type="ECO:0000256" key="7">
    <source>
        <dbReference type="ARBA" id="ARBA00023237"/>
    </source>
</evidence>
<keyword evidence="3 8" id="KW-1134">Transmembrane beta strand</keyword>
<reference evidence="13 14" key="1">
    <citation type="submission" date="2023-07" db="EMBL/GenBank/DDBJ databases">
        <title>Sorghum-associated microbial communities from plants grown in Nebraska, USA.</title>
        <authorList>
            <person name="Schachtman D."/>
        </authorList>
    </citation>
    <scope>NUCLEOTIDE SEQUENCE [LARGE SCALE GENOMIC DNA]</scope>
    <source>
        <strain evidence="13 14">BE187</strain>
    </source>
</reference>
<proteinExistence type="inferred from homology"/>
<evidence type="ECO:0000256" key="8">
    <source>
        <dbReference type="PROSITE-ProRule" id="PRU01360"/>
    </source>
</evidence>
<dbReference type="InterPro" id="IPR037066">
    <property type="entry name" value="Plug_dom_sf"/>
</dbReference>
<dbReference type="Proteomes" id="UP001267878">
    <property type="component" value="Unassembled WGS sequence"/>
</dbReference>
<dbReference type="InterPro" id="IPR039426">
    <property type="entry name" value="TonB-dep_rcpt-like"/>
</dbReference>
<evidence type="ECO:0000256" key="2">
    <source>
        <dbReference type="ARBA" id="ARBA00022448"/>
    </source>
</evidence>
<comment type="similarity">
    <text evidence="8 9">Belongs to the TonB-dependent receptor family.</text>
</comment>
<evidence type="ECO:0000256" key="5">
    <source>
        <dbReference type="ARBA" id="ARBA00023077"/>
    </source>
</evidence>
<feature type="domain" description="TonB-dependent receptor plug" evidence="12">
    <location>
        <begin position="59"/>
        <end position="170"/>
    </location>
</feature>
<name>A0ABU1VKR5_9GAMM</name>
<organism evidence="13 14">
    <name type="scientific">Agrilutibacter niabensis</name>
    <dbReference type="NCBI Taxonomy" id="380628"/>
    <lineage>
        <taxon>Bacteria</taxon>
        <taxon>Pseudomonadati</taxon>
        <taxon>Pseudomonadota</taxon>
        <taxon>Gammaproteobacteria</taxon>
        <taxon>Lysobacterales</taxon>
        <taxon>Lysobacteraceae</taxon>
        <taxon>Agrilutibacter</taxon>
    </lineage>
</organism>
<keyword evidence="2 8" id="KW-0813">Transport</keyword>
<dbReference type="PANTHER" id="PTHR47234:SF2">
    <property type="entry name" value="TONB-DEPENDENT RECEPTOR"/>
    <property type="match status" value="1"/>
</dbReference>
<keyword evidence="4 8" id="KW-0812">Transmembrane</keyword>
<evidence type="ECO:0000256" key="3">
    <source>
        <dbReference type="ARBA" id="ARBA00022452"/>
    </source>
</evidence>
<dbReference type="InterPro" id="IPR012910">
    <property type="entry name" value="Plug_dom"/>
</dbReference>
<dbReference type="Pfam" id="PF07715">
    <property type="entry name" value="Plug"/>
    <property type="match status" value="1"/>
</dbReference>